<feature type="compositionally biased region" description="Polar residues" evidence="1">
    <location>
        <begin position="66"/>
        <end position="89"/>
    </location>
</feature>
<feature type="region of interest" description="Disordered" evidence="1">
    <location>
        <begin position="1"/>
        <end position="116"/>
    </location>
</feature>
<proteinExistence type="predicted"/>
<comment type="caution">
    <text evidence="2">The sequence shown here is derived from an EMBL/GenBank/DDBJ whole genome shotgun (WGS) entry which is preliminary data.</text>
</comment>
<feature type="compositionally biased region" description="Acidic residues" evidence="1">
    <location>
        <begin position="41"/>
        <end position="54"/>
    </location>
</feature>
<name>A0AAW1HNK6_SAPOF</name>
<dbReference type="Proteomes" id="UP001443914">
    <property type="component" value="Unassembled WGS sequence"/>
</dbReference>
<evidence type="ECO:0000313" key="2">
    <source>
        <dbReference type="EMBL" id="KAK9677808.1"/>
    </source>
</evidence>
<reference evidence="2" key="1">
    <citation type="submission" date="2024-03" db="EMBL/GenBank/DDBJ databases">
        <title>WGS assembly of Saponaria officinalis var. Norfolk2.</title>
        <authorList>
            <person name="Jenkins J."/>
            <person name="Shu S."/>
            <person name="Grimwood J."/>
            <person name="Barry K."/>
            <person name="Goodstein D."/>
            <person name="Schmutz J."/>
            <person name="Leebens-Mack J."/>
            <person name="Osbourn A."/>
        </authorList>
    </citation>
    <scope>NUCLEOTIDE SEQUENCE [LARGE SCALE GENOMIC DNA]</scope>
    <source>
        <strain evidence="2">JIC</strain>
    </source>
</reference>
<dbReference type="AlphaFoldDB" id="A0AAW1HNK6"/>
<accession>A0AAW1HNK6</accession>
<keyword evidence="3" id="KW-1185">Reference proteome</keyword>
<protein>
    <submittedName>
        <fullName evidence="2">Uncharacterized protein</fullName>
    </submittedName>
</protein>
<evidence type="ECO:0000256" key="1">
    <source>
        <dbReference type="SAM" id="MobiDB-lite"/>
    </source>
</evidence>
<dbReference type="EMBL" id="JBDFQZ010000011">
    <property type="protein sequence ID" value="KAK9677808.1"/>
    <property type="molecule type" value="Genomic_DNA"/>
</dbReference>
<evidence type="ECO:0000313" key="3">
    <source>
        <dbReference type="Proteomes" id="UP001443914"/>
    </source>
</evidence>
<sequence>MTDSTPPSSTVSKMKKIPQINAKSTEDDQIRVSDVQSNNNGDDEEDDDDDEEEVSPIAASMLELNNIRTQSVPTNLQMPSLSASPSNSDVAAAGGGGNGEKRENANSVSNGAANQKKKFIVPYNPLSFAELHCS</sequence>
<feature type="compositionally biased region" description="Polar residues" evidence="1">
    <location>
        <begin position="1"/>
        <end position="12"/>
    </location>
</feature>
<gene>
    <name evidence="2" type="ORF">RND81_11G169000</name>
</gene>
<organism evidence="2 3">
    <name type="scientific">Saponaria officinalis</name>
    <name type="common">Common soapwort</name>
    <name type="synonym">Lychnis saponaria</name>
    <dbReference type="NCBI Taxonomy" id="3572"/>
    <lineage>
        <taxon>Eukaryota</taxon>
        <taxon>Viridiplantae</taxon>
        <taxon>Streptophyta</taxon>
        <taxon>Embryophyta</taxon>
        <taxon>Tracheophyta</taxon>
        <taxon>Spermatophyta</taxon>
        <taxon>Magnoliopsida</taxon>
        <taxon>eudicotyledons</taxon>
        <taxon>Gunneridae</taxon>
        <taxon>Pentapetalae</taxon>
        <taxon>Caryophyllales</taxon>
        <taxon>Caryophyllaceae</taxon>
        <taxon>Caryophylleae</taxon>
        <taxon>Saponaria</taxon>
    </lineage>
</organism>